<dbReference type="AlphaFoldDB" id="A0A5A7RAS4"/>
<proteinExistence type="predicted"/>
<keyword evidence="1" id="KW-0418">Kinase</keyword>
<keyword evidence="1" id="KW-0808">Transferase</keyword>
<comment type="caution">
    <text evidence="1">The sequence shown here is derived from an EMBL/GenBank/DDBJ whole genome shotgun (WGS) entry which is preliminary data.</text>
</comment>
<keyword evidence="2" id="KW-1185">Reference proteome</keyword>
<dbReference type="Proteomes" id="UP000325081">
    <property type="component" value="Unassembled WGS sequence"/>
</dbReference>
<gene>
    <name evidence="1" type="ORF">STAS_31230</name>
</gene>
<reference evidence="2" key="1">
    <citation type="journal article" date="2019" name="Curr. Biol.">
        <title>Genome Sequence of Striga asiatica Provides Insight into the Evolution of Plant Parasitism.</title>
        <authorList>
            <person name="Yoshida S."/>
            <person name="Kim S."/>
            <person name="Wafula E.K."/>
            <person name="Tanskanen J."/>
            <person name="Kim Y.M."/>
            <person name="Honaas L."/>
            <person name="Yang Z."/>
            <person name="Spallek T."/>
            <person name="Conn C.E."/>
            <person name="Ichihashi Y."/>
            <person name="Cheong K."/>
            <person name="Cui S."/>
            <person name="Der J.P."/>
            <person name="Gundlach H."/>
            <person name="Jiao Y."/>
            <person name="Hori C."/>
            <person name="Ishida J.K."/>
            <person name="Kasahara H."/>
            <person name="Kiba T."/>
            <person name="Kim M.S."/>
            <person name="Koo N."/>
            <person name="Laohavisit A."/>
            <person name="Lee Y.H."/>
            <person name="Lumba S."/>
            <person name="McCourt P."/>
            <person name="Mortimer J.C."/>
            <person name="Mutuku J.M."/>
            <person name="Nomura T."/>
            <person name="Sasaki-Sekimoto Y."/>
            <person name="Seto Y."/>
            <person name="Wang Y."/>
            <person name="Wakatake T."/>
            <person name="Sakakibara H."/>
            <person name="Demura T."/>
            <person name="Yamaguchi S."/>
            <person name="Yoneyama K."/>
            <person name="Manabe R.I."/>
            <person name="Nelson D.C."/>
            <person name="Schulman A.H."/>
            <person name="Timko M.P."/>
            <person name="dePamphilis C.W."/>
            <person name="Choi D."/>
            <person name="Shirasu K."/>
        </authorList>
    </citation>
    <scope>NUCLEOTIDE SEQUENCE [LARGE SCALE GENOMIC DNA]</scope>
    <source>
        <strain evidence="2">cv. UVA1</strain>
    </source>
</reference>
<sequence length="116" mass="13133">MVPFSRLWPTSSFDNLRQLDNSDEVMLVRLAKLEGIAPLRVLLLRSINNRSEFGTNSGSTPLTRYYSGKSIVEQGNISQLLQLGYFLRYLAYEIVIVNDDILKALDFPNTNGNFST</sequence>
<evidence type="ECO:0000313" key="1">
    <source>
        <dbReference type="EMBL" id="GER53697.1"/>
    </source>
</evidence>
<dbReference type="GO" id="GO:0016301">
    <property type="term" value="F:kinase activity"/>
    <property type="evidence" value="ECO:0007669"/>
    <property type="project" value="UniProtKB-KW"/>
</dbReference>
<protein>
    <submittedName>
        <fullName evidence="1">Protein kinase superfamily protein</fullName>
    </submittedName>
</protein>
<dbReference type="EMBL" id="BKCP01010626">
    <property type="protein sequence ID" value="GER53697.1"/>
    <property type="molecule type" value="Genomic_DNA"/>
</dbReference>
<name>A0A5A7RAS4_STRAF</name>
<evidence type="ECO:0000313" key="2">
    <source>
        <dbReference type="Proteomes" id="UP000325081"/>
    </source>
</evidence>
<accession>A0A5A7RAS4</accession>
<organism evidence="1 2">
    <name type="scientific">Striga asiatica</name>
    <name type="common">Asiatic witchweed</name>
    <name type="synonym">Buchnera asiatica</name>
    <dbReference type="NCBI Taxonomy" id="4170"/>
    <lineage>
        <taxon>Eukaryota</taxon>
        <taxon>Viridiplantae</taxon>
        <taxon>Streptophyta</taxon>
        <taxon>Embryophyta</taxon>
        <taxon>Tracheophyta</taxon>
        <taxon>Spermatophyta</taxon>
        <taxon>Magnoliopsida</taxon>
        <taxon>eudicotyledons</taxon>
        <taxon>Gunneridae</taxon>
        <taxon>Pentapetalae</taxon>
        <taxon>asterids</taxon>
        <taxon>lamiids</taxon>
        <taxon>Lamiales</taxon>
        <taxon>Orobanchaceae</taxon>
        <taxon>Buchnereae</taxon>
        <taxon>Striga</taxon>
    </lineage>
</organism>